<protein>
    <submittedName>
        <fullName evidence="3">Uncharacterized protein</fullName>
    </submittedName>
</protein>
<feature type="compositionally biased region" description="Polar residues" evidence="1">
    <location>
        <begin position="72"/>
        <end position="84"/>
    </location>
</feature>
<keyword evidence="2" id="KW-0472">Membrane</keyword>
<feature type="region of interest" description="Disordered" evidence="1">
    <location>
        <begin position="1"/>
        <end position="47"/>
    </location>
</feature>
<gene>
    <name evidence="3" type="ORF">EOT04_02305</name>
</gene>
<comment type="caution">
    <text evidence="3">The sequence shown here is derived from an EMBL/GenBank/DDBJ whole genome shotgun (WGS) entry which is preliminary data.</text>
</comment>
<keyword evidence="4" id="KW-1185">Reference proteome</keyword>
<dbReference type="EMBL" id="SCKW01000021">
    <property type="protein sequence ID" value="RWZ79056.1"/>
    <property type="molecule type" value="Genomic_DNA"/>
</dbReference>
<evidence type="ECO:0000313" key="4">
    <source>
        <dbReference type="Proteomes" id="UP000289269"/>
    </source>
</evidence>
<dbReference type="Proteomes" id="UP000289269">
    <property type="component" value="Unassembled WGS sequence"/>
</dbReference>
<evidence type="ECO:0000256" key="1">
    <source>
        <dbReference type="SAM" id="MobiDB-lite"/>
    </source>
</evidence>
<keyword evidence="2" id="KW-1133">Transmembrane helix</keyword>
<name>A0A4Q0AIH3_9BACT</name>
<feature type="transmembrane region" description="Helical" evidence="2">
    <location>
        <begin position="165"/>
        <end position="182"/>
    </location>
</feature>
<keyword evidence="2" id="KW-0812">Transmembrane</keyword>
<feature type="region of interest" description="Disordered" evidence="1">
    <location>
        <begin position="63"/>
        <end position="85"/>
    </location>
</feature>
<organism evidence="3 4">
    <name type="scientific">Candidatus Chaera renei</name>
    <dbReference type="NCBI Taxonomy" id="2506947"/>
    <lineage>
        <taxon>Bacteria</taxon>
        <taxon>Candidatus Saccharimonadota</taxon>
        <taxon>Candidatus Saccharimonadia</taxon>
        <taxon>Candidatus Saccharimonadales</taxon>
        <taxon>Candidatus Saccharimonadaceae</taxon>
        <taxon>Candidatus Chaera</taxon>
    </lineage>
</organism>
<evidence type="ECO:0000313" key="3">
    <source>
        <dbReference type="EMBL" id="RWZ79056.1"/>
    </source>
</evidence>
<accession>A0A4Q0AIH3</accession>
<sequence length="189" mass="20812">MPYAENPLTKSTERLKKPEVISPPKTVEHRHEKAANNNEKQADPLTVEQERHNIEVLFDKNKEIAAGDDQEPNSPNVTNHTVTARQKAASYRKTMSSIGKDMSPSQKVFSRLIHWTPLEKTSEVVGSTIARPNAILAGSFSAFVLTAGVYILAKSLGYTLSGSETMIAFALGWMIGLAYDYLKTLIAGH</sequence>
<proteinExistence type="predicted"/>
<feature type="transmembrane region" description="Helical" evidence="2">
    <location>
        <begin position="134"/>
        <end position="153"/>
    </location>
</feature>
<evidence type="ECO:0000256" key="2">
    <source>
        <dbReference type="SAM" id="Phobius"/>
    </source>
</evidence>
<dbReference type="AlphaFoldDB" id="A0A4Q0AIH3"/>
<reference evidence="3" key="1">
    <citation type="submission" date="2019-01" db="EMBL/GenBank/DDBJ databases">
        <title>Genomic signatures and co-occurrence patterns of the ultra-small Saccharimodia (Patescibacteria phylum) suggest a symbiotic lifestyle.</title>
        <authorList>
            <person name="Lemos L."/>
            <person name="Medeiros J."/>
            <person name="Andreote F."/>
            <person name="Fernandes G."/>
            <person name="Varani A."/>
            <person name="Oliveira G."/>
            <person name="Pylro V."/>
        </authorList>
    </citation>
    <scope>NUCLEOTIDE SEQUENCE [LARGE SCALE GENOMIC DNA]</scope>
    <source>
        <strain evidence="3">AMD01</strain>
    </source>
</reference>